<proteinExistence type="predicted"/>
<dbReference type="Proteomes" id="UP001634394">
    <property type="component" value="Unassembled WGS sequence"/>
</dbReference>
<evidence type="ECO:0000313" key="7">
    <source>
        <dbReference type="EMBL" id="KAL3866970.1"/>
    </source>
</evidence>
<dbReference type="InterPro" id="IPR051170">
    <property type="entry name" value="Neural/epithelial_adhesion"/>
</dbReference>
<dbReference type="Gene3D" id="2.60.40.10">
    <property type="entry name" value="Immunoglobulins"/>
    <property type="match status" value="3"/>
</dbReference>
<dbReference type="SMART" id="SM00409">
    <property type="entry name" value="IG"/>
    <property type="match status" value="2"/>
</dbReference>
<feature type="domain" description="Ig-like" evidence="6">
    <location>
        <begin position="177"/>
        <end position="272"/>
    </location>
</feature>
<sequence>MTVSSIIAVIWLNPRKTLISTDDIRHIDDSRMSVERHQIQDWSLHIRDSRQNDTGEYMCQINTRPVKIKRIHLYILVPPEIVMEWSSVGNLQVREGVTVEFVCNATGFPSPEVRWLRPSQGFFNNYVDEYATSSMVGEILILHNITRYCDGTYVCAADNGVPPRAEKEFKVIVLYSPEVTLPNSRIGQVIGKETMMECKVSASPHASIVWKKNGTEIPSSRYRFWTEIFDEDDVRQKTLTLNVIDIQKEDFGYYTCEASNALGSDSETMLLYEYVAVSSKHEDENRIVEPPPDTKLTTITSPQDKYTKPAPFPFGHYGKTVPPSKYTHNLMYALNCLIIVRSHLIYFKLDTQMNGWLMYYINVAV</sequence>
<dbReference type="SMART" id="SM00408">
    <property type="entry name" value="IGc2"/>
    <property type="match status" value="2"/>
</dbReference>
<dbReference type="InterPro" id="IPR003598">
    <property type="entry name" value="Ig_sub2"/>
</dbReference>
<dbReference type="PANTHER" id="PTHR12231">
    <property type="entry name" value="CTX-RELATED TYPE I TRANSMEMBRANE PROTEIN"/>
    <property type="match status" value="1"/>
</dbReference>
<keyword evidence="4" id="KW-0393">Immunoglobulin domain</keyword>
<comment type="caution">
    <text evidence="7">The sequence shown here is derived from an EMBL/GenBank/DDBJ whole genome shotgun (WGS) entry which is preliminary data.</text>
</comment>
<gene>
    <name evidence="7" type="ORF">ACJMK2_044213</name>
</gene>
<dbReference type="InterPro" id="IPR007110">
    <property type="entry name" value="Ig-like_dom"/>
</dbReference>
<dbReference type="InterPro" id="IPR003599">
    <property type="entry name" value="Ig_sub"/>
</dbReference>
<keyword evidence="1" id="KW-0732">Signal</keyword>
<dbReference type="PROSITE" id="PS50835">
    <property type="entry name" value="IG_LIKE"/>
    <property type="match status" value="2"/>
</dbReference>
<dbReference type="Pfam" id="PF13927">
    <property type="entry name" value="Ig_3"/>
    <property type="match status" value="2"/>
</dbReference>
<keyword evidence="2" id="KW-0677">Repeat</keyword>
<evidence type="ECO:0000256" key="3">
    <source>
        <dbReference type="ARBA" id="ARBA00023157"/>
    </source>
</evidence>
<organism evidence="7 8">
    <name type="scientific">Sinanodonta woodiana</name>
    <name type="common">Chinese pond mussel</name>
    <name type="synonym">Anodonta woodiana</name>
    <dbReference type="NCBI Taxonomy" id="1069815"/>
    <lineage>
        <taxon>Eukaryota</taxon>
        <taxon>Metazoa</taxon>
        <taxon>Spiralia</taxon>
        <taxon>Lophotrochozoa</taxon>
        <taxon>Mollusca</taxon>
        <taxon>Bivalvia</taxon>
        <taxon>Autobranchia</taxon>
        <taxon>Heteroconchia</taxon>
        <taxon>Palaeoheterodonta</taxon>
        <taxon>Unionida</taxon>
        <taxon>Unionoidea</taxon>
        <taxon>Unionidae</taxon>
        <taxon>Unioninae</taxon>
        <taxon>Sinanodonta</taxon>
    </lineage>
</organism>
<dbReference type="SUPFAM" id="SSF48726">
    <property type="entry name" value="Immunoglobulin"/>
    <property type="match status" value="3"/>
</dbReference>
<dbReference type="EMBL" id="JBJQND010000009">
    <property type="protein sequence ID" value="KAL3866970.1"/>
    <property type="molecule type" value="Genomic_DNA"/>
</dbReference>
<keyword evidence="3" id="KW-1015">Disulfide bond</keyword>
<evidence type="ECO:0000256" key="1">
    <source>
        <dbReference type="ARBA" id="ARBA00022729"/>
    </source>
</evidence>
<name>A0ABD3W069_SINWO</name>
<dbReference type="Pfam" id="PF00047">
    <property type="entry name" value="ig"/>
    <property type="match status" value="1"/>
</dbReference>
<protein>
    <recommendedName>
        <fullName evidence="6">Ig-like domain-containing protein</fullName>
    </recommendedName>
</protein>
<evidence type="ECO:0000256" key="5">
    <source>
        <dbReference type="SAM" id="MobiDB-lite"/>
    </source>
</evidence>
<keyword evidence="8" id="KW-1185">Reference proteome</keyword>
<reference evidence="7 8" key="1">
    <citation type="submission" date="2024-11" db="EMBL/GenBank/DDBJ databases">
        <title>Chromosome-level genome assembly of the freshwater bivalve Anodonta woodiana.</title>
        <authorList>
            <person name="Chen X."/>
        </authorList>
    </citation>
    <scope>NUCLEOTIDE SEQUENCE [LARGE SCALE GENOMIC DNA]</scope>
    <source>
        <strain evidence="7">MN2024</strain>
        <tissue evidence="7">Gills</tissue>
    </source>
</reference>
<feature type="domain" description="Ig-like" evidence="6">
    <location>
        <begin position="79"/>
        <end position="172"/>
    </location>
</feature>
<evidence type="ECO:0000313" key="8">
    <source>
        <dbReference type="Proteomes" id="UP001634394"/>
    </source>
</evidence>
<feature type="region of interest" description="Disordered" evidence="5">
    <location>
        <begin position="283"/>
        <end position="302"/>
    </location>
</feature>
<dbReference type="AlphaFoldDB" id="A0ABD3W069"/>
<dbReference type="InterPro" id="IPR013151">
    <property type="entry name" value="Immunoglobulin_dom"/>
</dbReference>
<dbReference type="PANTHER" id="PTHR12231:SF253">
    <property type="entry name" value="DPR-INTERACTING PROTEIN ETA, ISOFORM B-RELATED"/>
    <property type="match status" value="1"/>
</dbReference>
<evidence type="ECO:0000256" key="4">
    <source>
        <dbReference type="ARBA" id="ARBA00023319"/>
    </source>
</evidence>
<dbReference type="InterPro" id="IPR036179">
    <property type="entry name" value="Ig-like_dom_sf"/>
</dbReference>
<evidence type="ECO:0000256" key="2">
    <source>
        <dbReference type="ARBA" id="ARBA00022737"/>
    </source>
</evidence>
<dbReference type="FunFam" id="2.60.40.10:FF:000032">
    <property type="entry name" value="palladin isoform X1"/>
    <property type="match status" value="1"/>
</dbReference>
<accession>A0ABD3W069</accession>
<dbReference type="InterPro" id="IPR013783">
    <property type="entry name" value="Ig-like_fold"/>
</dbReference>
<evidence type="ECO:0000259" key="6">
    <source>
        <dbReference type="PROSITE" id="PS50835"/>
    </source>
</evidence>